<evidence type="ECO:0000313" key="1">
    <source>
        <dbReference type="EMBL" id="CAF1586610.1"/>
    </source>
</evidence>
<dbReference type="AlphaFoldDB" id="A0A815ZMA6"/>
<evidence type="ECO:0000313" key="3">
    <source>
        <dbReference type="Proteomes" id="UP000663829"/>
    </source>
</evidence>
<dbReference type="EMBL" id="CAJOBC010098781">
    <property type="protein sequence ID" value="CAF4456465.1"/>
    <property type="molecule type" value="Genomic_DNA"/>
</dbReference>
<name>A0A815ZMA6_9BILA</name>
<proteinExistence type="predicted"/>
<comment type="caution">
    <text evidence="1">The sequence shown here is derived from an EMBL/GenBank/DDBJ whole genome shotgun (WGS) entry which is preliminary data.</text>
</comment>
<gene>
    <name evidence="1" type="ORF">GPM918_LOCUS41459</name>
    <name evidence="2" type="ORF">SRO942_LOCUS42510</name>
</gene>
<accession>A0A815ZMA6</accession>
<dbReference type="Proteomes" id="UP000681722">
    <property type="component" value="Unassembled WGS sequence"/>
</dbReference>
<dbReference type="OrthoDB" id="9999991at2759"/>
<reference evidence="1" key="1">
    <citation type="submission" date="2021-02" db="EMBL/GenBank/DDBJ databases">
        <authorList>
            <person name="Nowell W R."/>
        </authorList>
    </citation>
    <scope>NUCLEOTIDE SEQUENCE</scope>
</reference>
<protein>
    <recommendedName>
        <fullName evidence="4">F-box domain-containing protein</fullName>
    </recommendedName>
</protein>
<sequence>MICLENISNELFVEICDYLDVYDIYYSFYNLNLRMNQIINSLNVHVNLHYSSKQRFDYCCKFILPYLYNSLVYLTLSNEETIGQILLFTNIFPLENFIRLRSLTLLGIKTNDLHYILPKLSNLNYLSYINVEVEDLLENESICQYLINNQHRSLNICKIKTKHRQLISLENITTCFIIKLTISSINIFNLTLLLKHTPLLEYLNISCIMEKNDDNDLLKLNFTDLSSMVPHLTYLTLYATPLSSLIVELLIKNLSQLTYLSFIGYSFEYTDGSYWEYILSEYLKYLKIFKLRIEIDHNIGFNIDINQIIEKFSTNYFLEHQFYFICDYFLTDNDSELNLYTIPYSNSEYDIIPNTLISKSTKNDPLILTNVYKNVHDLTIDLRRNNGKHRL</sequence>
<evidence type="ECO:0008006" key="4">
    <source>
        <dbReference type="Google" id="ProtNLM"/>
    </source>
</evidence>
<dbReference type="EMBL" id="CAJNOQ010032725">
    <property type="protein sequence ID" value="CAF1586610.1"/>
    <property type="molecule type" value="Genomic_DNA"/>
</dbReference>
<organism evidence="1 3">
    <name type="scientific">Didymodactylos carnosus</name>
    <dbReference type="NCBI Taxonomy" id="1234261"/>
    <lineage>
        <taxon>Eukaryota</taxon>
        <taxon>Metazoa</taxon>
        <taxon>Spiralia</taxon>
        <taxon>Gnathifera</taxon>
        <taxon>Rotifera</taxon>
        <taxon>Eurotatoria</taxon>
        <taxon>Bdelloidea</taxon>
        <taxon>Philodinida</taxon>
        <taxon>Philodinidae</taxon>
        <taxon>Didymodactylos</taxon>
    </lineage>
</organism>
<evidence type="ECO:0000313" key="2">
    <source>
        <dbReference type="EMBL" id="CAF4456465.1"/>
    </source>
</evidence>
<dbReference type="Proteomes" id="UP000663829">
    <property type="component" value="Unassembled WGS sequence"/>
</dbReference>
<keyword evidence="3" id="KW-1185">Reference proteome</keyword>